<reference evidence="4" key="1">
    <citation type="submission" date="2018-08" db="EMBL/GenBank/DDBJ databases">
        <authorList>
            <person name="Kim S.-J."/>
            <person name="Jung G.-Y."/>
        </authorList>
    </citation>
    <scope>NUCLEOTIDE SEQUENCE [LARGE SCALE GENOMIC DNA]</scope>
    <source>
        <strain evidence="4">GY_G</strain>
    </source>
</reference>
<dbReference type="Proteomes" id="UP000263833">
    <property type="component" value="Unassembled WGS sequence"/>
</dbReference>
<evidence type="ECO:0000256" key="1">
    <source>
        <dbReference type="SAM" id="MobiDB-lite"/>
    </source>
</evidence>
<dbReference type="Pfam" id="PF07486">
    <property type="entry name" value="Hydrolase_2"/>
    <property type="match status" value="1"/>
</dbReference>
<evidence type="ECO:0000259" key="2">
    <source>
        <dbReference type="Pfam" id="PF07486"/>
    </source>
</evidence>
<name>A0A371BFT4_9SPHN</name>
<keyword evidence="4" id="KW-1185">Reference proteome</keyword>
<organism evidence="3 4">
    <name type="scientific">Sphingorhabdus pulchriflava</name>
    <dbReference type="NCBI Taxonomy" id="2292257"/>
    <lineage>
        <taxon>Bacteria</taxon>
        <taxon>Pseudomonadati</taxon>
        <taxon>Pseudomonadota</taxon>
        <taxon>Alphaproteobacteria</taxon>
        <taxon>Sphingomonadales</taxon>
        <taxon>Sphingomonadaceae</taxon>
        <taxon>Sphingorhabdus</taxon>
    </lineage>
</organism>
<gene>
    <name evidence="3" type="ORF">DXH95_03260</name>
</gene>
<feature type="domain" description="Cell wall hydrolase SleB" evidence="2">
    <location>
        <begin position="157"/>
        <end position="266"/>
    </location>
</feature>
<evidence type="ECO:0000313" key="3">
    <source>
        <dbReference type="EMBL" id="RDV06459.1"/>
    </source>
</evidence>
<feature type="compositionally biased region" description="Polar residues" evidence="1">
    <location>
        <begin position="393"/>
        <end position="406"/>
    </location>
</feature>
<feature type="region of interest" description="Disordered" evidence="1">
    <location>
        <begin position="371"/>
        <end position="406"/>
    </location>
</feature>
<dbReference type="OrthoDB" id="9785345at2"/>
<comment type="caution">
    <text evidence="3">The sequence shown here is derived from an EMBL/GenBank/DDBJ whole genome shotgun (WGS) entry which is preliminary data.</text>
</comment>
<evidence type="ECO:0000313" key="4">
    <source>
        <dbReference type="Proteomes" id="UP000263833"/>
    </source>
</evidence>
<dbReference type="EMBL" id="QRGP01000001">
    <property type="protein sequence ID" value="RDV06459.1"/>
    <property type="molecule type" value="Genomic_DNA"/>
</dbReference>
<protein>
    <submittedName>
        <fullName evidence="3">Cell wall hydrolase</fullName>
    </submittedName>
</protein>
<accession>A0A371BFT4</accession>
<dbReference type="InterPro" id="IPR011105">
    <property type="entry name" value="Cell_wall_hydrolase_SleB"/>
</dbReference>
<dbReference type="InterPro" id="IPR042047">
    <property type="entry name" value="SleB_dom1"/>
</dbReference>
<sequence length="406" mass="43770">MLHQPFHTESAPLERKALPKRKRRLIGWREILLLAVAFLLLALLPSSAQWAWSVPSQPSTKDLLADAAERPSENFSGSAFYFLDPDVNAPAAPELKLANLAVTSGIVTDPSTLVSKADLSAFETNAAAAPFVMKAGTVDYGRALKCLTDAIYYEAANEPDAGQRAVAQVIINRMRHPTYPNSICGVIYQGSERATGCQFSYSCDGSMARTPARPSWLRAQRVAMDALSGSVYAPVGMATHYHATYVYPYWAPSLNFIGTIGAHRFYSWKGSAGRPSAFFRSHAGREPFPGPKPRAWNAETVPLLDPIQLQKQYEREFAAARMKAEAEAIAAAKAGLAGSSTGAASYADITPNRPSRAQSYAVPDYSADARAKGGDDAYAGGKLPTNGDVKNEYQASGSWKKQPSGI</sequence>
<dbReference type="Gene3D" id="1.10.10.2520">
    <property type="entry name" value="Cell wall hydrolase SleB, domain 1"/>
    <property type="match status" value="1"/>
</dbReference>
<dbReference type="AlphaFoldDB" id="A0A371BFT4"/>
<dbReference type="RefSeq" id="WP_115548012.1">
    <property type="nucleotide sequence ID" value="NZ_QRGP01000001.1"/>
</dbReference>
<keyword evidence="3" id="KW-0378">Hydrolase</keyword>
<proteinExistence type="predicted"/>
<dbReference type="GO" id="GO:0016787">
    <property type="term" value="F:hydrolase activity"/>
    <property type="evidence" value="ECO:0007669"/>
    <property type="project" value="UniProtKB-KW"/>
</dbReference>